<evidence type="ECO:0000256" key="4">
    <source>
        <dbReference type="ARBA" id="ARBA00022801"/>
    </source>
</evidence>
<keyword evidence="5 6" id="KW-0720">Serine protease</keyword>
<comment type="similarity">
    <text evidence="1 6">Belongs to the peptidase S1B family.</text>
</comment>
<dbReference type="OrthoDB" id="191045at2"/>
<evidence type="ECO:0000256" key="5">
    <source>
        <dbReference type="ARBA" id="ARBA00022825"/>
    </source>
</evidence>
<dbReference type="InterPro" id="IPR008256">
    <property type="entry name" value="Peptidase_S1B"/>
</dbReference>
<evidence type="ECO:0000313" key="8">
    <source>
        <dbReference type="Proteomes" id="UP000286317"/>
    </source>
</evidence>
<keyword evidence="2 6" id="KW-0645">Protease</keyword>
<keyword evidence="3" id="KW-0732">Signal</keyword>
<dbReference type="GO" id="GO:0006508">
    <property type="term" value="P:proteolysis"/>
    <property type="evidence" value="ECO:0007669"/>
    <property type="project" value="UniProtKB-KW"/>
</dbReference>
<proteinExistence type="inferred from homology"/>
<dbReference type="InterPro" id="IPR050966">
    <property type="entry name" value="Glutamyl_endopeptidase"/>
</dbReference>
<sequence length="157" mass="17547">MKRFLLVILILLLISYVLKEENVSASSINNNHTNITEPTKPIKDATPVDYEIPQENLRPIEEATGSEIERILAKDSRMLVKNYTSYPYKTIVLLNMIFTNITYIGTGTVIAPDTILTAAHNVYDSRFGGWATEITAYAGATANKATFCKFLSQNKLI</sequence>
<dbReference type="PANTHER" id="PTHR15462">
    <property type="entry name" value="SERINE PROTEASE"/>
    <property type="match status" value="1"/>
</dbReference>
<dbReference type="EMBL" id="QXUF01000165">
    <property type="protein sequence ID" value="RIM96590.1"/>
    <property type="molecule type" value="Genomic_DNA"/>
</dbReference>
<dbReference type="InterPro" id="IPR043504">
    <property type="entry name" value="Peptidase_S1_PA_chymotrypsin"/>
</dbReference>
<dbReference type="PRINTS" id="PR00839">
    <property type="entry name" value="V8PROTEASE"/>
</dbReference>
<organism evidence="7 8">
    <name type="scientific">Staphylococcus shinii</name>
    <dbReference type="NCBI Taxonomy" id="2912228"/>
    <lineage>
        <taxon>Bacteria</taxon>
        <taxon>Bacillati</taxon>
        <taxon>Bacillota</taxon>
        <taxon>Bacilli</taxon>
        <taxon>Bacillales</taxon>
        <taxon>Staphylococcaceae</taxon>
        <taxon>Staphylococcus</taxon>
    </lineage>
</organism>
<dbReference type="AlphaFoldDB" id="A0A418IBZ7"/>
<evidence type="ECO:0000256" key="3">
    <source>
        <dbReference type="ARBA" id="ARBA00022729"/>
    </source>
</evidence>
<dbReference type="RefSeq" id="WP_119586393.1">
    <property type="nucleotide sequence ID" value="NZ_JAWVBH010000001.1"/>
</dbReference>
<dbReference type="GO" id="GO:0008236">
    <property type="term" value="F:serine-type peptidase activity"/>
    <property type="evidence" value="ECO:0007669"/>
    <property type="project" value="UniProtKB-KW"/>
</dbReference>
<evidence type="ECO:0000256" key="1">
    <source>
        <dbReference type="ARBA" id="ARBA00008764"/>
    </source>
</evidence>
<dbReference type="SUPFAM" id="SSF50494">
    <property type="entry name" value="Trypsin-like serine proteases"/>
    <property type="match status" value="1"/>
</dbReference>
<accession>A0A418IBZ7</accession>
<name>A0A418IBZ7_9STAP</name>
<protein>
    <recommendedName>
        <fullName evidence="6">Serine protease</fullName>
        <ecNumber evidence="6">3.4.21.-</ecNumber>
    </recommendedName>
</protein>
<evidence type="ECO:0000256" key="2">
    <source>
        <dbReference type="ARBA" id="ARBA00022670"/>
    </source>
</evidence>
<dbReference type="InterPro" id="IPR009003">
    <property type="entry name" value="Peptidase_S1_PA"/>
</dbReference>
<keyword evidence="8" id="KW-1185">Reference proteome</keyword>
<dbReference type="EC" id="3.4.21.-" evidence="6"/>
<evidence type="ECO:0000313" key="7">
    <source>
        <dbReference type="EMBL" id="RIM96590.1"/>
    </source>
</evidence>
<dbReference type="Gene3D" id="2.40.10.10">
    <property type="entry name" value="Trypsin-like serine proteases"/>
    <property type="match status" value="1"/>
</dbReference>
<evidence type="ECO:0000256" key="6">
    <source>
        <dbReference type="RuleBase" id="RU004296"/>
    </source>
</evidence>
<dbReference type="PANTHER" id="PTHR15462:SF8">
    <property type="entry name" value="SERINE PROTEASE"/>
    <property type="match status" value="1"/>
</dbReference>
<gene>
    <name evidence="7" type="ORF">BU112_13930</name>
</gene>
<reference evidence="7 8" key="1">
    <citation type="journal article" date="2016" name="Front. Microbiol.">
        <title>Comprehensive Phylogenetic Analysis of Bovine Non-aureus Staphylococci Species Based on Whole-Genome Sequencing.</title>
        <authorList>
            <person name="Naushad S."/>
            <person name="Barkema H.W."/>
            <person name="Luby C."/>
            <person name="Condas L.A."/>
            <person name="Nobrega D.B."/>
            <person name="Carson D.A."/>
            <person name="De Buck J."/>
        </authorList>
    </citation>
    <scope>NUCLEOTIDE SEQUENCE [LARGE SCALE GENOMIC DNA]</scope>
    <source>
        <strain evidence="7 8">SNUC 4554</strain>
    </source>
</reference>
<comment type="caution">
    <text evidence="7">The sequence shown here is derived from an EMBL/GenBank/DDBJ whole genome shotgun (WGS) entry which is preliminary data.</text>
</comment>
<keyword evidence="4 6" id="KW-0378">Hydrolase</keyword>
<dbReference type="Proteomes" id="UP000286317">
    <property type="component" value="Unassembled WGS sequence"/>
</dbReference>